<dbReference type="PROSITE" id="PS50081">
    <property type="entry name" value="ZF_DAG_PE_2"/>
    <property type="match status" value="1"/>
</dbReference>
<organism evidence="7">
    <name type="scientific">Darwinula stevensoni</name>
    <dbReference type="NCBI Taxonomy" id="69355"/>
    <lineage>
        <taxon>Eukaryota</taxon>
        <taxon>Metazoa</taxon>
        <taxon>Ecdysozoa</taxon>
        <taxon>Arthropoda</taxon>
        <taxon>Crustacea</taxon>
        <taxon>Oligostraca</taxon>
        <taxon>Ostracoda</taxon>
        <taxon>Podocopa</taxon>
        <taxon>Podocopida</taxon>
        <taxon>Darwinulocopina</taxon>
        <taxon>Darwinuloidea</taxon>
        <taxon>Darwinulidae</taxon>
        <taxon>Darwinula</taxon>
    </lineage>
</organism>
<dbReference type="OrthoDB" id="196165at2759"/>
<dbReference type="Gene3D" id="3.30.60.20">
    <property type="match status" value="2"/>
</dbReference>
<keyword evidence="2" id="KW-0862">Zinc</keyword>
<feature type="compositionally biased region" description="Basic and acidic residues" evidence="4">
    <location>
        <begin position="72"/>
        <end position="81"/>
    </location>
</feature>
<proteinExistence type="predicted"/>
<evidence type="ECO:0000313" key="7">
    <source>
        <dbReference type="EMBL" id="CAD7253923.1"/>
    </source>
</evidence>
<feature type="domain" description="EF-hand" evidence="6">
    <location>
        <begin position="236"/>
        <end position="271"/>
    </location>
</feature>
<feature type="domain" description="EF-hand" evidence="6">
    <location>
        <begin position="191"/>
        <end position="226"/>
    </location>
</feature>
<protein>
    <recommendedName>
        <fullName evidence="9">Diacylglycerol kinase</fullName>
    </recommendedName>
</protein>
<name>A0A7R9AHC9_9CRUS</name>
<dbReference type="InterPro" id="IPR002048">
    <property type="entry name" value="EF_hand_dom"/>
</dbReference>
<dbReference type="Gene3D" id="1.10.238.110">
    <property type="entry name" value="Diacylglycerol kinase alpha"/>
    <property type="match status" value="1"/>
</dbReference>
<dbReference type="PROSITE" id="PS00479">
    <property type="entry name" value="ZF_DAG_PE_1"/>
    <property type="match status" value="1"/>
</dbReference>
<dbReference type="CDD" id="cd20845">
    <property type="entry name" value="C1_DGKbeta_rpt1"/>
    <property type="match status" value="1"/>
</dbReference>
<dbReference type="GO" id="GO:0005509">
    <property type="term" value="F:calcium ion binding"/>
    <property type="evidence" value="ECO:0007669"/>
    <property type="project" value="InterPro"/>
</dbReference>
<dbReference type="CDD" id="cd20851">
    <property type="entry name" value="C1_DGK_typeI_like_rpt2"/>
    <property type="match status" value="1"/>
</dbReference>
<dbReference type="Gene3D" id="1.10.238.10">
    <property type="entry name" value="EF-hand"/>
    <property type="match status" value="1"/>
</dbReference>
<evidence type="ECO:0000256" key="4">
    <source>
        <dbReference type="SAM" id="MobiDB-lite"/>
    </source>
</evidence>
<dbReference type="PANTHER" id="PTHR11255">
    <property type="entry name" value="DIACYLGLYCEROL KINASE"/>
    <property type="match status" value="1"/>
</dbReference>
<dbReference type="InterPro" id="IPR047471">
    <property type="entry name" value="C1_DGKbeta-like_rpt1"/>
</dbReference>
<accession>A0A7R9AHC9</accession>
<evidence type="ECO:0000259" key="6">
    <source>
        <dbReference type="PROSITE" id="PS50222"/>
    </source>
</evidence>
<dbReference type="GO" id="GO:0005886">
    <property type="term" value="C:plasma membrane"/>
    <property type="evidence" value="ECO:0007669"/>
    <property type="project" value="TreeGrafter"/>
</dbReference>
<dbReference type="InterPro" id="IPR038199">
    <property type="entry name" value="DGK_typeI_N_sf"/>
</dbReference>
<evidence type="ECO:0000259" key="5">
    <source>
        <dbReference type="PROSITE" id="PS50081"/>
    </source>
</evidence>
<dbReference type="SUPFAM" id="SSF57889">
    <property type="entry name" value="Cysteine-rich domain"/>
    <property type="match status" value="2"/>
</dbReference>
<evidence type="ECO:0000256" key="1">
    <source>
        <dbReference type="ARBA" id="ARBA00022723"/>
    </source>
</evidence>
<evidence type="ECO:0000313" key="8">
    <source>
        <dbReference type="Proteomes" id="UP000677054"/>
    </source>
</evidence>
<dbReference type="FunFam" id="3.30.60.20:FF:000016">
    <property type="entry name" value="Diacylglycerol kinase"/>
    <property type="match status" value="1"/>
</dbReference>
<dbReference type="Proteomes" id="UP000677054">
    <property type="component" value="Unassembled WGS sequence"/>
</dbReference>
<evidence type="ECO:0000256" key="2">
    <source>
        <dbReference type="ARBA" id="ARBA00022833"/>
    </source>
</evidence>
<feature type="region of interest" description="Disordered" evidence="4">
    <location>
        <begin position="101"/>
        <end position="142"/>
    </location>
</feature>
<evidence type="ECO:0008006" key="9">
    <source>
        <dbReference type="Google" id="ProtNLM"/>
    </source>
</evidence>
<sequence>MDVGGKLHKTERIRQEMAVMSSATACAAITSHHASISNLQAPDPASLTGSSQHVGSILAEKLHGFTEKLQHLGHHRSDSDGSSRTSRTGSMGAAMHPTVMVTQGQEQQQQQQQGQTTTNNKSSDSSSPAHSQASRNSSRKSNASLLVLSTNGKKDLSGLGGVKKSVDLGGTDVRVSLKDIVCYMSLLEGGRPEDKLEFMFRLYDSDGNGVLDTNEMDCIINQMMNVAEYLGWDVSELKPILKEMMMEIDYDADGTVSLEEWKRGGMTTIPLLVLLGFDTNMKEDGQHLWRLKHFNRPAYCNLCLNMLVGLGKKGLSCIWCKYTVHERCVQRAPASCISTYVKSRKRRSDQNLIHHWVEGNVTGKCARCKKTVKTLNGITGLHCRWCHITTVSGTGNAPFGRHECFARSASSPRAGAECIQGEEDYPLWHLETSARQTVEDKGGELGRGIN</sequence>
<dbReference type="GO" id="GO:0004143">
    <property type="term" value="F:ATP-dependent diacylglycerol kinase activity"/>
    <property type="evidence" value="ECO:0007669"/>
    <property type="project" value="InterPro"/>
</dbReference>
<dbReference type="InterPro" id="IPR037607">
    <property type="entry name" value="DGK"/>
</dbReference>
<dbReference type="FunFam" id="1.10.238.10:FF:000017">
    <property type="entry name" value="Diacylglycerol kinase"/>
    <property type="match status" value="1"/>
</dbReference>
<dbReference type="PROSITE" id="PS00018">
    <property type="entry name" value="EF_HAND_1"/>
    <property type="match status" value="2"/>
</dbReference>
<dbReference type="Pfam" id="PF13499">
    <property type="entry name" value="EF-hand_7"/>
    <property type="match status" value="1"/>
</dbReference>
<dbReference type="AlphaFoldDB" id="A0A7R9AHC9"/>
<feature type="compositionally biased region" description="Low complexity" evidence="4">
    <location>
        <begin position="102"/>
        <end position="142"/>
    </location>
</feature>
<dbReference type="EMBL" id="CAJPEV010007094">
    <property type="protein sequence ID" value="CAG0904577.1"/>
    <property type="molecule type" value="Genomic_DNA"/>
</dbReference>
<dbReference type="PANTHER" id="PTHR11255:SF48">
    <property type="entry name" value="DIACYLGLYCEROL KINASE 1"/>
    <property type="match status" value="1"/>
</dbReference>
<dbReference type="InterPro" id="IPR018247">
    <property type="entry name" value="EF_Hand_1_Ca_BS"/>
</dbReference>
<dbReference type="Pfam" id="PF00130">
    <property type="entry name" value="C1_1"/>
    <property type="match status" value="1"/>
</dbReference>
<keyword evidence="8" id="KW-1185">Reference proteome</keyword>
<dbReference type="SMART" id="SM00109">
    <property type="entry name" value="C1"/>
    <property type="match status" value="2"/>
</dbReference>
<dbReference type="InterPro" id="IPR029477">
    <property type="entry name" value="DAG_kinase_typeI_N"/>
</dbReference>
<dbReference type="InterPro" id="IPR011992">
    <property type="entry name" value="EF-hand-dom_pair"/>
</dbReference>
<dbReference type="GO" id="GO:0007165">
    <property type="term" value="P:signal transduction"/>
    <property type="evidence" value="ECO:0007669"/>
    <property type="project" value="InterPro"/>
</dbReference>
<dbReference type="InterPro" id="IPR002219">
    <property type="entry name" value="PKC_DAG/PE"/>
</dbReference>
<dbReference type="SUPFAM" id="SSF47473">
    <property type="entry name" value="EF-hand"/>
    <property type="match status" value="1"/>
</dbReference>
<evidence type="ECO:0000256" key="3">
    <source>
        <dbReference type="ARBA" id="ARBA00022837"/>
    </source>
</evidence>
<dbReference type="Pfam" id="PF14513">
    <property type="entry name" value="DAG_kinase_N"/>
    <property type="match status" value="1"/>
</dbReference>
<dbReference type="SMART" id="SM00054">
    <property type="entry name" value="EFh"/>
    <property type="match status" value="2"/>
</dbReference>
<reference evidence="7" key="1">
    <citation type="submission" date="2020-11" db="EMBL/GenBank/DDBJ databases">
        <authorList>
            <person name="Tran Van P."/>
        </authorList>
    </citation>
    <scope>NUCLEOTIDE SEQUENCE</scope>
</reference>
<feature type="region of interest" description="Disordered" evidence="4">
    <location>
        <begin position="72"/>
        <end position="91"/>
    </location>
</feature>
<keyword evidence="3" id="KW-0106">Calcium</keyword>
<dbReference type="CDD" id="cd00051">
    <property type="entry name" value="EFh"/>
    <property type="match status" value="1"/>
</dbReference>
<gene>
    <name evidence="7" type="ORF">DSTB1V02_LOCUS13669</name>
</gene>
<dbReference type="EMBL" id="LR906611">
    <property type="protein sequence ID" value="CAD7253923.1"/>
    <property type="molecule type" value="Genomic_DNA"/>
</dbReference>
<dbReference type="PROSITE" id="PS50222">
    <property type="entry name" value="EF_HAND_2"/>
    <property type="match status" value="2"/>
</dbReference>
<feature type="domain" description="Phorbol-ester/DAG-type" evidence="5">
    <location>
        <begin position="286"/>
        <end position="336"/>
    </location>
</feature>
<dbReference type="InterPro" id="IPR046349">
    <property type="entry name" value="C1-like_sf"/>
</dbReference>
<keyword evidence="1" id="KW-0479">Metal-binding</keyword>